<dbReference type="GO" id="GO:0005615">
    <property type="term" value="C:extracellular space"/>
    <property type="evidence" value="ECO:0007669"/>
    <property type="project" value="TreeGrafter"/>
</dbReference>
<evidence type="ECO:0000313" key="4">
    <source>
        <dbReference type="Proteomes" id="UP000472262"/>
    </source>
</evidence>
<reference evidence="3" key="2">
    <citation type="submission" date="2025-09" db="UniProtKB">
        <authorList>
            <consortium name="Ensembl"/>
        </authorList>
    </citation>
    <scope>IDENTIFICATION</scope>
</reference>
<dbReference type="InterPro" id="IPR043504">
    <property type="entry name" value="Peptidase_S1_PA_chymotrypsin"/>
</dbReference>
<dbReference type="Gene3D" id="2.40.10.10">
    <property type="entry name" value="Trypsin-like serine proteases"/>
    <property type="match status" value="1"/>
</dbReference>
<feature type="domain" description="Peptidase S1" evidence="2">
    <location>
        <begin position="1"/>
        <end position="87"/>
    </location>
</feature>
<dbReference type="Pfam" id="PF00089">
    <property type="entry name" value="Trypsin"/>
    <property type="match status" value="1"/>
</dbReference>
<dbReference type="AlphaFoldDB" id="A0A672PDG2"/>
<dbReference type="InterPro" id="IPR009003">
    <property type="entry name" value="Peptidase_S1_PA"/>
</dbReference>
<organism evidence="3 4">
    <name type="scientific">Sinocyclocheilus grahami</name>
    <name type="common">Dianchi golden-line fish</name>
    <name type="synonym">Barbus grahami</name>
    <dbReference type="NCBI Taxonomy" id="75366"/>
    <lineage>
        <taxon>Eukaryota</taxon>
        <taxon>Metazoa</taxon>
        <taxon>Chordata</taxon>
        <taxon>Craniata</taxon>
        <taxon>Vertebrata</taxon>
        <taxon>Euteleostomi</taxon>
        <taxon>Actinopterygii</taxon>
        <taxon>Neopterygii</taxon>
        <taxon>Teleostei</taxon>
        <taxon>Ostariophysi</taxon>
        <taxon>Cypriniformes</taxon>
        <taxon>Cyprinidae</taxon>
        <taxon>Cyprininae</taxon>
        <taxon>Sinocyclocheilus</taxon>
    </lineage>
</organism>
<dbReference type="InterPro" id="IPR050442">
    <property type="entry name" value="Peptidase_S1_coag_factors"/>
</dbReference>
<dbReference type="PANTHER" id="PTHR24278">
    <property type="entry name" value="COAGULATION FACTOR"/>
    <property type="match status" value="1"/>
</dbReference>
<evidence type="ECO:0000313" key="3">
    <source>
        <dbReference type="Ensembl" id="ENSSGRP00000061691.1"/>
    </source>
</evidence>
<protein>
    <recommendedName>
        <fullName evidence="2">Peptidase S1 domain-containing protein</fullName>
    </recommendedName>
</protein>
<dbReference type="PANTHER" id="PTHR24278:SF31">
    <property type="entry name" value="COAGULATION FACTOR IX"/>
    <property type="match status" value="1"/>
</dbReference>
<proteinExistence type="predicted"/>
<dbReference type="PROSITE" id="PS50240">
    <property type="entry name" value="TRYPSIN_DOM"/>
    <property type="match status" value="1"/>
</dbReference>
<dbReference type="Ensembl" id="ENSSGRT00000065813.1">
    <property type="protein sequence ID" value="ENSSGRP00000061691.1"/>
    <property type="gene ID" value="ENSSGRG00000031964.1"/>
</dbReference>
<keyword evidence="4" id="KW-1185">Reference proteome</keyword>
<dbReference type="InParanoid" id="A0A672PDG2"/>
<sequence>SHDLVLKITGGWGRLRFQGRSAVTLHKVELPYVDRTGDSRGPHAMLYHNTWFLTGIVSWGEECAKKGKYGVYTQVGKYYRWIQHTVRNPLIPL</sequence>
<reference evidence="3" key="1">
    <citation type="submission" date="2025-08" db="UniProtKB">
        <authorList>
            <consortium name="Ensembl"/>
        </authorList>
    </citation>
    <scope>IDENTIFICATION</scope>
</reference>
<dbReference type="GO" id="GO:0004252">
    <property type="term" value="F:serine-type endopeptidase activity"/>
    <property type="evidence" value="ECO:0007669"/>
    <property type="project" value="InterPro"/>
</dbReference>
<keyword evidence="1" id="KW-1015">Disulfide bond</keyword>
<dbReference type="SUPFAM" id="SSF50494">
    <property type="entry name" value="Trypsin-like serine proteases"/>
    <property type="match status" value="1"/>
</dbReference>
<dbReference type="Proteomes" id="UP000472262">
    <property type="component" value="Unassembled WGS sequence"/>
</dbReference>
<evidence type="ECO:0000259" key="2">
    <source>
        <dbReference type="PROSITE" id="PS50240"/>
    </source>
</evidence>
<dbReference type="InterPro" id="IPR001254">
    <property type="entry name" value="Trypsin_dom"/>
</dbReference>
<dbReference type="GO" id="GO:0006508">
    <property type="term" value="P:proteolysis"/>
    <property type="evidence" value="ECO:0007669"/>
    <property type="project" value="InterPro"/>
</dbReference>
<accession>A0A672PDG2</accession>
<evidence type="ECO:0000256" key="1">
    <source>
        <dbReference type="ARBA" id="ARBA00023157"/>
    </source>
</evidence>
<name>A0A672PDG2_SINGR</name>